<dbReference type="EC" id="2.3.2.27" evidence="3"/>
<feature type="domain" description="U-box" evidence="17">
    <location>
        <begin position="498"/>
        <end position="572"/>
    </location>
</feature>
<dbReference type="Pfam" id="PF04564">
    <property type="entry name" value="U-box"/>
    <property type="match status" value="1"/>
</dbReference>
<dbReference type="AlphaFoldDB" id="A0A4Y7M0Y6"/>
<evidence type="ECO:0000256" key="1">
    <source>
        <dbReference type="ARBA" id="ARBA00000900"/>
    </source>
</evidence>
<feature type="coiled-coil region" evidence="16">
    <location>
        <begin position="243"/>
        <end position="280"/>
    </location>
</feature>
<keyword evidence="8" id="KW-0547">Nucleotide-binding</keyword>
<dbReference type="InterPro" id="IPR032678">
    <property type="entry name" value="tRNA-synt_1_cat_dom"/>
</dbReference>
<evidence type="ECO:0000256" key="5">
    <source>
        <dbReference type="ARBA" id="ARBA00022679"/>
    </source>
</evidence>
<dbReference type="SMART" id="SM00504">
    <property type="entry name" value="Ubox"/>
    <property type="match status" value="1"/>
</dbReference>
<reference evidence="18" key="1">
    <citation type="submission" date="2018-08" db="EMBL/GenBank/DDBJ databases">
        <authorList>
            <person name="Cornetti L."/>
        </authorList>
    </citation>
    <scope>NUCLEOTIDE SEQUENCE</scope>
    <source>
        <strain evidence="18">IL-KID-3b-11</strain>
    </source>
</reference>
<dbReference type="Pfam" id="PF01406">
    <property type="entry name" value="tRNA-synt_1e"/>
    <property type="match status" value="1"/>
</dbReference>
<keyword evidence="11" id="KW-0862">Zinc</keyword>
<dbReference type="EMBL" id="LR004103">
    <property type="protein sequence ID" value="SVE73722.1"/>
    <property type="molecule type" value="mRNA"/>
</dbReference>
<dbReference type="GO" id="GO:0005524">
    <property type="term" value="F:ATP binding"/>
    <property type="evidence" value="ECO:0007669"/>
    <property type="project" value="UniProtKB-KW"/>
</dbReference>
<dbReference type="FunFam" id="3.30.40.10:FF:000124">
    <property type="entry name" value="STIP1 homology and U box-containing protein 1"/>
    <property type="match status" value="1"/>
</dbReference>
<evidence type="ECO:0000256" key="13">
    <source>
        <dbReference type="ARBA" id="ARBA00044534"/>
    </source>
</evidence>
<dbReference type="InterPro" id="IPR019734">
    <property type="entry name" value="TPR_rpt"/>
</dbReference>
<dbReference type="Gene3D" id="3.40.50.620">
    <property type="entry name" value="HUPs"/>
    <property type="match status" value="1"/>
</dbReference>
<keyword evidence="5" id="KW-0808">Transferase</keyword>
<evidence type="ECO:0000256" key="6">
    <source>
        <dbReference type="ARBA" id="ARBA00022723"/>
    </source>
</evidence>
<dbReference type="GO" id="GO:0006515">
    <property type="term" value="P:protein quality control for misfolded or incompletely synthesized proteins"/>
    <property type="evidence" value="ECO:0007669"/>
    <property type="project" value="TreeGrafter"/>
</dbReference>
<keyword evidence="6" id="KW-0479">Metal-binding</keyword>
<dbReference type="Gene3D" id="1.25.40.10">
    <property type="entry name" value="Tetratricopeptide repeat domain"/>
    <property type="match status" value="1"/>
</dbReference>
<dbReference type="GO" id="GO:0046872">
    <property type="term" value="F:metal ion binding"/>
    <property type="evidence" value="ECO:0007669"/>
    <property type="project" value="UniProtKB-KW"/>
</dbReference>
<evidence type="ECO:0000256" key="4">
    <source>
        <dbReference type="ARBA" id="ARBA00022598"/>
    </source>
</evidence>
<dbReference type="SUPFAM" id="SSF48452">
    <property type="entry name" value="TPR-like"/>
    <property type="match status" value="1"/>
</dbReference>
<evidence type="ECO:0000256" key="15">
    <source>
        <dbReference type="PROSITE-ProRule" id="PRU00339"/>
    </source>
</evidence>
<dbReference type="GO" id="GO:0061630">
    <property type="term" value="F:ubiquitin protein ligase activity"/>
    <property type="evidence" value="ECO:0007669"/>
    <property type="project" value="UniProtKB-EC"/>
</dbReference>
<dbReference type="InterPro" id="IPR014729">
    <property type="entry name" value="Rossmann-like_a/b/a_fold"/>
</dbReference>
<evidence type="ECO:0000256" key="7">
    <source>
        <dbReference type="ARBA" id="ARBA00022737"/>
    </source>
</evidence>
<dbReference type="Gene3D" id="3.30.40.10">
    <property type="entry name" value="Zinc/RING finger domain, C3HC4 (zinc finger)"/>
    <property type="match status" value="1"/>
</dbReference>
<dbReference type="Gene3D" id="1.20.120.1910">
    <property type="entry name" value="Cysteine-tRNA ligase, C-terminal anti-codon recognition domain"/>
    <property type="match status" value="1"/>
</dbReference>
<dbReference type="GO" id="GO:0071218">
    <property type="term" value="P:cellular response to misfolded protein"/>
    <property type="evidence" value="ECO:0007669"/>
    <property type="project" value="TreeGrafter"/>
</dbReference>
<keyword evidence="4" id="KW-0436">Ligase</keyword>
<accession>A0A4Y7M0Y6</accession>
<dbReference type="InterPro" id="IPR013083">
    <property type="entry name" value="Znf_RING/FYVE/PHD"/>
</dbReference>
<dbReference type="PANTHER" id="PTHR46803:SF2">
    <property type="entry name" value="E3 UBIQUITIN-PROTEIN LIGASE CHIP"/>
    <property type="match status" value="1"/>
</dbReference>
<dbReference type="GO" id="GO:0043161">
    <property type="term" value="P:proteasome-mediated ubiquitin-dependent protein catabolic process"/>
    <property type="evidence" value="ECO:0007669"/>
    <property type="project" value="TreeGrafter"/>
</dbReference>
<feature type="repeat" description="TPR" evidence="15">
    <location>
        <begin position="370"/>
        <end position="403"/>
    </location>
</feature>
<keyword evidence="9" id="KW-0833">Ubl conjugation pathway</keyword>
<dbReference type="GO" id="GO:0030018">
    <property type="term" value="C:Z disc"/>
    <property type="evidence" value="ECO:0007669"/>
    <property type="project" value="TreeGrafter"/>
</dbReference>
<evidence type="ECO:0000256" key="12">
    <source>
        <dbReference type="ARBA" id="ARBA00022840"/>
    </source>
</evidence>
<evidence type="ECO:0000256" key="8">
    <source>
        <dbReference type="ARBA" id="ARBA00022741"/>
    </source>
</evidence>
<dbReference type="GO" id="GO:0051087">
    <property type="term" value="F:protein-folding chaperone binding"/>
    <property type="evidence" value="ECO:0007669"/>
    <property type="project" value="TreeGrafter"/>
</dbReference>
<dbReference type="PROSITE" id="PS51698">
    <property type="entry name" value="U_BOX"/>
    <property type="match status" value="1"/>
</dbReference>
<dbReference type="GO" id="GO:0000209">
    <property type="term" value="P:protein polyubiquitination"/>
    <property type="evidence" value="ECO:0007669"/>
    <property type="project" value="TreeGrafter"/>
</dbReference>
<dbReference type="SUPFAM" id="SSF52374">
    <property type="entry name" value="Nucleotidylyl transferase"/>
    <property type="match status" value="1"/>
</dbReference>
<comment type="catalytic activity">
    <reaction evidence="1">
        <text>S-ubiquitinyl-[E2 ubiquitin-conjugating enzyme]-L-cysteine + [acceptor protein]-L-lysine = [E2 ubiquitin-conjugating enzyme]-L-cysteine + N(6)-ubiquitinyl-[acceptor protein]-L-lysine.</text>
        <dbReference type="EC" id="2.3.2.27"/>
    </reaction>
</comment>
<dbReference type="FunFam" id="1.20.120.1910:FF:000005">
    <property type="entry name" value="Cysteine-tRNA ligase, putative"/>
    <property type="match status" value="1"/>
</dbReference>
<keyword evidence="10 15" id="KW-0802">TPR repeat</keyword>
<name>A0A4Y7M0Y6_9CRUS</name>
<keyword evidence="16" id="KW-0175">Coiled coil</keyword>
<dbReference type="InterPro" id="IPR041312">
    <property type="entry name" value="CHIP_TPR_N"/>
</dbReference>
<dbReference type="Gene3D" id="6.10.140.2020">
    <property type="match status" value="1"/>
</dbReference>
<dbReference type="InterPro" id="IPR003613">
    <property type="entry name" value="Ubox_domain"/>
</dbReference>
<evidence type="ECO:0000256" key="10">
    <source>
        <dbReference type="ARBA" id="ARBA00022803"/>
    </source>
</evidence>
<dbReference type="GO" id="GO:0006418">
    <property type="term" value="P:tRNA aminoacylation for protein translation"/>
    <property type="evidence" value="ECO:0007669"/>
    <property type="project" value="InterPro"/>
</dbReference>
<dbReference type="InterPro" id="IPR011990">
    <property type="entry name" value="TPR-like_helical_dom_sf"/>
</dbReference>
<dbReference type="Pfam" id="PF18391">
    <property type="entry name" value="CHIP_TPR_N"/>
    <property type="match status" value="1"/>
</dbReference>
<dbReference type="PROSITE" id="PS50005">
    <property type="entry name" value="TPR"/>
    <property type="match status" value="1"/>
</dbReference>
<gene>
    <name evidence="18" type="primary">EOG090X0AJZ</name>
</gene>
<keyword evidence="12" id="KW-0067">ATP-binding</keyword>
<dbReference type="SUPFAM" id="SSF47323">
    <property type="entry name" value="Anticodon-binding domain of a subclass of class I aminoacyl-tRNA synthetases"/>
    <property type="match status" value="1"/>
</dbReference>
<dbReference type="InterPro" id="IPR045202">
    <property type="entry name" value="CHIP_RING-Ubox"/>
</dbReference>
<dbReference type="CDD" id="cd16654">
    <property type="entry name" value="RING-Ubox_CHIP"/>
    <property type="match status" value="1"/>
</dbReference>
<evidence type="ECO:0000313" key="18">
    <source>
        <dbReference type="EMBL" id="SVE73722.1"/>
    </source>
</evidence>
<dbReference type="SUPFAM" id="SSF57850">
    <property type="entry name" value="RING/U-box"/>
    <property type="match status" value="1"/>
</dbReference>
<dbReference type="GO" id="GO:0004812">
    <property type="term" value="F:aminoacyl-tRNA ligase activity"/>
    <property type="evidence" value="ECO:0007669"/>
    <property type="project" value="InterPro"/>
</dbReference>
<keyword evidence="7" id="KW-0677">Repeat</keyword>
<evidence type="ECO:0000256" key="11">
    <source>
        <dbReference type="ARBA" id="ARBA00022833"/>
    </source>
</evidence>
<evidence type="ECO:0000256" key="16">
    <source>
        <dbReference type="SAM" id="Coils"/>
    </source>
</evidence>
<evidence type="ECO:0000256" key="14">
    <source>
        <dbReference type="ARBA" id="ARBA00044543"/>
    </source>
</evidence>
<organism evidence="18">
    <name type="scientific">Daphnia atkinsoni</name>
    <dbReference type="NCBI Taxonomy" id="342845"/>
    <lineage>
        <taxon>Eukaryota</taxon>
        <taxon>Metazoa</taxon>
        <taxon>Ecdysozoa</taxon>
        <taxon>Arthropoda</taxon>
        <taxon>Crustacea</taxon>
        <taxon>Branchiopoda</taxon>
        <taxon>Diplostraca</taxon>
        <taxon>Cladocera</taxon>
        <taxon>Anomopoda</taxon>
        <taxon>Daphniidae</taxon>
        <taxon>Daphnia</taxon>
        <taxon>Daphnia atkinsoni group</taxon>
    </lineage>
</organism>
<proteinExistence type="evidence at transcript level"/>
<evidence type="ECO:0000259" key="17">
    <source>
        <dbReference type="PROSITE" id="PS51698"/>
    </source>
</evidence>
<dbReference type="PANTHER" id="PTHR46803">
    <property type="entry name" value="E3 UBIQUITIN-PROTEIN LIGASE CHIP"/>
    <property type="match status" value="1"/>
</dbReference>
<dbReference type="InterPro" id="IPR009080">
    <property type="entry name" value="tRNAsynth_Ia_anticodon-bd"/>
</dbReference>
<dbReference type="GO" id="GO:0045862">
    <property type="term" value="P:positive regulation of proteolysis"/>
    <property type="evidence" value="ECO:0007669"/>
    <property type="project" value="TreeGrafter"/>
</dbReference>
<dbReference type="SMART" id="SM00028">
    <property type="entry name" value="TPR"/>
    <property type="match status" value="3"/>
</dbReference>
<comment type="cofactor">
    <cofactor evidence="2">
        <name>Zn(2+)</name>
        <dbReference type="ChEBI" id="CHEBI:29105"/>
    </cofactor>
</comment>
<evidence type="ECO:0000256" key="9">
    <source>
        <dbReference type="ARBA" id="ARBA00022786"/>
    </source>
</evidence>
<sequence length="575" mass="66729">MSKSLKNFITIQDALSRNSSRELRIFFLLHQWKETLDYSDSAMDEASSYEKMLKEFFLNAKDLLRNGPSSSTSAEYFQKWAKEEEDLNNRFIETKQRVREALCDNVDTKTSLDAIKNMVSTCNKYLAQLKQSANRVLIKVIAEYVTRLFQIFGVIEGVQSLGFQSDSSGSGTANVEEAVMPILGALADFRDEVRKEARQLCATRVLELCDQIRDDVLPNLGVRLEDRENQRPALKLVPREEILKEREDKRVAEEAKKAEKERKKAEIAAKEAEKEAKRRIPPTELFKIGYRQAISRQTTNMGDEHKEQGNKLFLARRFDEAISCYSKAILKNGSLPQYYTNRALCSLKLGRWDGVVQDCKAALELDGTWVKGHFFLGQAFMEKGCYEEAIKHLRRARDLSLDQRLNFGDDITSQLRLAKKHHFTKQEEKRISQEIELQMYINRLIREDRDRQIRNVSEGKEYSAVENEITNIEVLADRYLAELNDLFAIVDERRMKREVPDYLCGKISFEIMKEPVITPSGITYDRKDIEEHLQRVGHFDPVTRVKLTKDQLIPNFSMKEVVDSYLTENEWAQHY</sequence>
<protein>
    <recommendedName>
        <fullName evidence="13">E3 ubiquitin-protein ligase CHIP</fullName>
        <ecNumber evidence="3">2.3.2.27</ecNumber>
    </recommendedName>
    <alternativeName>
        <fullName evidence="14">RING-type E3 ubiquitin transferase CHIP</fullName>
    </alternativeName>
</protein>
<evidence type="ECO:0000256" key="2">
    <source>
        <dbReference type="ARBA" id="ARBA00001947"/>
    </source>
</evidence>
<evidence type="ECO:0000256" key="3">
    <source>
        <dbReference type="ARBA" id="ARBA00012483"/>
    </source>
</evidence>